<dbReference type="GO" id="GO:0016787">
    <property type="term" value="F:hydrolase activity"/>
    <property type="evidence" value="ECO:0007669"/>
    <property type="project" value="UniProtKB-KW"/>
</dbReference>
<evidence type="ECO:0000256" key="1">
    <source>
        <dbReference type="ARBA" id="ARBA00022679"/>
    </source>
</evidence>
<dbReference type="OrthoDB" id="1297691at2759"/>
<protein>
    <submittedName>
        <fullName evidence="8">Retrotransposable element Tf2</fullName>
    </submittedName>
</protein>
<dbReference type="InterPro" id="IPR043502">
    <property type="entry name" value="DNA/RNA_pol_sf"/>
</dbReference>
<dbReference type="GO" id="GO:0015074">
    <property type="term" value="P:DNA integration"/>
    <property type="evidence" value="ECO:0007669"/>
    <property type="project" value="InterPro"/>
</dbReference>
<dbReference type="PANTHER" id="PTHR37984">
    <property type="entry name" value="PROTEIN CBG26694"/>
    <property type="match status" value="1"/>
</dbReference>
<dbReference type="PANTHER" id="PTHR37984:SF5">
    <property type="entry name" value="PROTEIN NYNRIN-LIKE"/>
    <property type="match status" value="1"/>
</dbReference>
<accession>A0A5B6UL43</accession>
<evidence type="ECO:0000256" key="4">
    <source>
        <dbReference type="ARBA" id="ARBA00022759"/>
    </source>
</evidence>
<keyword evidence="5" id="KW-0378">Hydrolase</keyword>
<comment type="caution">
    <text evidence="8">The sequence shown here is derived from an EMBL/GenBank/DDBJ whole genome shotgun (WGS) entry which is preliminary data.</text>
</comment>
<dbReference type="SUPFAM" id="SSF56672">
    <property type="entry name" value="DNA/RNA polymerases"/>
    <property type="match status" value="1"/>
</dbReference>
<dbReference type="PROSITE" id="PS50994">
    <property type="entry name" value="INTEGRASE"/>
    <property type="match status" value="1"/>
</dbReference>
<dbReference type="EMBL" id="SMMG02000010">
    <property type="protein sequence ID" value="KAA3458751.1"/>
    <property type="molecule type" value="Genomic_DNA"/>
</dbReference>
<keyword evidence="3" id="KW-0540">Nuclease</keyword>
<evidence type="ECO:0000259" key="7">
    <source>
        <dbReference type="PROSITE" id="PS50994"/>
    </source>
</evidence>
<dbReference type="GO" id="GO:0004519">
    <property type="term" value="F:endonuclease activity"/>
    <property type="evidence" value="ECO:0007669"/>
    <property type="project" value="UniProtKB-KW"/>
</dbReference>
<dbReference type="InterPro" id="IPR036397">
    <property type="entry name" value="RNaseH_sf"/>
</dbReference>
<dbReference type="GO" id="GO:0003964">
    <property type="term" value="F:RNA-directed DNA polymerase activity"/>
    <property type="evidence" value="ECO:0007669"/>
    <property type="project" value="UniProtKB-KW"/>
</dbReference>
<dbReference type="Gene3D" id="3.30.420.10">
    <property type="entry name" value="Ribonuclease H-like superfamily/Ribonuclease H"/>
    <property type="match status" value="1"/>
</dbReference>
<dbReference type="InterPro" id="IPR041373">
    <property type="entry name" value="RT_RNaseH"/>
</dbReference>
<evidence type="ECO:0000256" key="6">
    <source>
        <dbReference type="ARBA" id="ARBA00022918"/>
    </source>
</evidence>
<keyword evidence="4" id="KW-0255">Endonuclease</keyword>
<dbReference type="InterPro" id="IPR050951">
    <property type="entry name" value="Retrovirus_Pol_polyprotein"/>
</dbReference>
<gene>
    <name evidence="8" type="ORF">EPI10_013327</name>
</gene>
<dbReference type="InterPro" id="IPR001584">
    <property type="entry name" value="Integrase_cat-core"/>
</dbReference>
<evidence type="ECO:0000313" key="9">
    <source>
        <dbReference type="Proteomes" id="UP000325315"/>
    </source>
</evidence>
<proteinExistence type="predicted"/>
<name>A0A5B6UL43_9ROSI</name>
<dbReference type="SUPFAM" id="SSF53098">
    <property type="entry name" value="Ribonuclease H-like"/>
    <property type="match status" value="1"/>
</dbReference>
<feature type="domain" description="Integrase catalytic" evidence="7">
    <location>
        <begin position="169"/>
        <end position="286"/>
    </location>
</feature>
<dbReference type="AlphaFoldDB" id="A0A5B6UL43"/>
<evidence type="ECO:0000256" key="2">
    <source>
        <dbReference type="ARBA" id="ARBA00022695"/>
    </source>
</evidence>
<dbReference type="InterPro" id="IPR012337">
    <property type="entry name" value="RNaseH-like_sf"/>
</dbReference>
<organism evidence="8 9">
    <name type="scientific">Gossypium australe</name>
    <dbReference type="NCBI Taxonomy" id="47621"/>
    <lineage>
        <taxon>Eukaryota</taxon>
        <taxon>Viridiplantae</taxon>
        <taxon>Streptophyta</taxon>
        <taxon>Embryophyta</taxon>
        <taxon>Tracheophyta</taxon>
        <taxon>Spermatophyta</taxon>
        <taxon>Magnoliopsida</taxon>
        <taxon>eudicotyledons</taxon>
        <taxon>Gunneridae</taxon>
        <taxon>Pentapetalae</taxon>
        <taxon>rosids</taxon>
        <taxon>malvids</taxon>
        <taxon>Malvales</taxon>
        <taxon>Malvaceae</taxon>
        <taxon>Malvoideae</taxon>
        <taxon>Gossypium</taxon>
    </lineage>
</organism>
<reference evidence="9" key="1">
    <citation type="journal article" date="2019" name="Plant Biotechnol. J.">
        <title>Genome sequencing of the Australian wild diploid species Gossypium australe highlights disease resistance and delayed gland morphogenesis.</title>
        <authorList>
            <person name="Cai Y."/>
            <person name="Cai X."/>
            <person name="Wang Q."/>
            <person name="Wang P."/>
            <person name="Zhang Y."/>
            <person name="Cai C."/>
            <person name="Xu Y."/>
            <person name="Wang K."/>
            <person name="Zhou Z."/>
            <person name="Wang C."/>
            <person name="Geng S."/>
            <person name="Li B."/>
            <person name="Dong Q."/>
            <person name="Hou Y."/>
            <person name="Wang H."/>
            <person name="Ai P."/>
            <person name="Liu Z."/>
            <person name="Yi F."/>
            <person name="Sun M."/>
            <person name="An G."/>
            <person name="Cheng J."/>
            <person name="Zhang Y."/>
            <person name="Shi Q."/>
            <person name="Xie Y."/>
            <person name="Shi X."/>
            <person name="Chang Y."/>
            <person name="Huang F."/>
            <person name="Chen Y."/>
            <person name="Hong S."/>
            <person name="Mi L."/>
            <person name="Sun Q."/>
            <person name="Zhang L."/>
            <person name="Zhou B."/>
            <person name="Peng R."/>
            <person name="Zhang X."/>
            <person name="Liu F."/>
        </authorList>
    </citation>
    <scope>NUCLEOTIDE SEQUENCE [LARGE SCALE GENOMIC DNA]</scope>
    <source>
        <strain evidence="9">cv. PA1801</strain>
    </source>
</reference>
<evidence type="ECO:0000256" key="5">
    <source>
        <dbReference type="ARBA" id="ARBA00022801"/>
    </source>
</evidence>
<evidence type="ECO:0000313" key="8">
    <source>
        <dbReference type="EMBL" id="KAA3458751.1"/>
    </source>
</evidence>
<keyword evidence="1" id="KW-0808">Transferase</keyword>
<keyword evidence="2" id="KW-0548">Nucleotidyltransferase</keyword>
<dbReference type="Proteomes" id="UP000325315">
    <property type="component" value="Unassembled WGS sequence"/>
</dbReference>
<evidence type="ECO:0000256" key="3">
    <source>
        <dbReference type="ARBA" id="ARBA00022722"/>
    </source>
</evidence>
<sequence length="309" mass="34980">MYAITQAVAKWRQYLVGHRFSIITDQQSLKNLTNQVIRTPEQQKWLGELVGYDFEILYRLGKHNQAADTLYCISSASLFAISCPEFTVVTEVCATNQSHPELVALKKLVQSHPESLPGYTYKDGLLLFHGCLVIPSDSILRQQLLREFHSSPIGGHVDEGFLPPPCRSTSTLPILTLVFEDISMDFITGLPPLRAKTVTMEIVDRLSKYDHFIALPSNFSSETVASTFVSEFIHLHGFPSTNVTDRDPRFMREFWQELHRLQGTKLTISTPYHPQTDGQTEALNKMPRNVSPMLHCRYLTYLGCDATMG</sequence>
<dbReference type="Pfam" id="PF17917">
    <property type="entry name" value="RT_RNaseH"/>
    <property type="match status" value="1"/>
</dbReference>
<dbReference type="GO" id="GO:0003676">
    <property type="term" value="F:nucleic acid binding"/>
    <property type="evidence" value="ECO:0007669"/>
    <property type="project" value="InterPro"/>
</dbReference>
<keyword evidence="9" id="KW-1185">Reference proteome</keyword>
<keyword evidence="6" id="KW-0695">RNA-directed DNA polymerase</keyword>